<dbReference type="CTD" id="20194948"/>
<dbReference type="eggNOG" id="KOG3765">
    <property type="taxonomic scope" value="Eukaryota"/>
</dbReference>
<proteinExistence type="predicted"/>
<dbReference type="KEGG" id="hro:HELRODRAFT_107993"/>
<reference evidence="9" key="1">
    <citation type="submission" date="2012-12" db="EMBL/GenBank/DDBJ databases">
        <authorList>
            <person name="Hellsten U."/>
            <person name="Grimwood J."/>
            <person name="Chapman J.A."/>
            <person name="Shapiro H."/>
            <person name="Aerts A."/>
            <person name="Otillar R.P."/>
            <person name="Terry A.Y."/>
            <person name="Boore J.L."/>
            <person name="Simakov O."/>
            <person name="Marletaz F."/>
            <person name="Cho S.-J."/>
            <person name="Edsinger-Gonzales E."/>
            <person name="Havlak P."/>
            <person name="Kuo D.-H."/>
            <person name="Larsson T."/>
            <person name="Lv J."/>
            <person name="Arendt D."/>
            <person name="Savage R."/>
            <person name="Osoegawa K."/>
            <person name="de Jong P."/>
            <person name="Lindberg D.R."/>
            <person name="Seaver E.C."/>
            <person name="Weisblat D.A."/>
            <person name="Putnam N.H."/>
            <person name="Grigoriev I.V."/>
            <person name="Rokhsar D.S."/>
        </authorList>
    </citation>
    <scope>NUCLEOTIDE SEQUENCE</scope>
</reference>
<comment type="subcellular location">
    <subcellularLocation>
        <location evidence="1">Membrane</location>
        <topology evidence="1">Single-pass type II membrane protein</topology>
    </subcellularLocation>
</comment>
<dbReference type="EMBL" id="AMQM01001750">
    <property type="status" value="NOT_ANNOTATED_CDS"/>
    <property type="molecule type" value="Genomic_DNA"/>
</dbReference>
<dbReference type="PANTHER" id="PTHR12270">
    <property type="entry name" value="GLYCOSYLTRANSFERASE-RELATED"/>
    <property type="match status" value="1"/>
</dbReference>
<keyword evidence="6" id="KW-0325">Glycoprotein</keyword>
<evidence type="ECO:0000313" key="9">
    <source>
        <dbReference type="Proteomes" id="UP000015101"/>
    </source>
</evidence>
<dbReference type="Proteomes" id="UP000015101">
    <property type="component" value="Unassembled WGS sequence"/>
</dbReference>
<dbReference type="GO" id="GO:0015020">
    <property type="term" value="F:glucuronosyltransferase activity"/>
    <property type="evidence" value="ECO:0000318"/>
    <property type="project" value="GO_Central"/>
</dbReference>
<name>T1EEE6_HELRO</name>
<dbReference type="OrthoDB" id="411524at2759"/>
<keyword evidence="3" id="KW-0735">Signal-anchor</keyword>
<evidence type="ECO:0000313" key="8">
    <source>
        <dbReference type="EnsemblMetazoa" id="HelroP107993"/>
    </source>
</evidence>
<evidence type="ECO:0000256" key="3">
    <source>
        <dbReference type="ARBA" id="ARBA00022968"/>
    </source>
</evidence>
<organism evidence="8 9">
    <name type="scientific">Helobdella robusta</name>
    <name type="common">Californian leech</name>
    <dbReference type="NCBI Taxonomy" id="6412"/>
    <lineage>
        <taxon>Eukaryota</taxon>
        <taxon>Metazoa</taxon>
        <taxon>Spiralia</taxon>
        <taxon>Lophotrochozoa</taxon>
        <taxon>Annelida</taxon>
        <taxon>Clitellata</taxon>
        <taxon>Hirudinea</taxon>
        <taxon>Rhynchobdellida</taxon>
        <taxon>Glossiphoniidae</taxon>
        <taxon>Helobdella</taxon>
    </lineage>
</organism>
<dbReference type="InterPro" id="IPR051292">
    <property type="entry name" value="Xyl/GlcA_transferase"/>
</dbReference>
<keyword evidence="2" id="KW-0812">Transmembrane</keyword>
<evidence type="ECO:0000256" key="1">
    <source>
        <dbReference type="ARBA" id="ARBA00004606"/>
    </source>
</evidence>
<dbReference type="GO" id="GO:0042285">
    <property type="term" value="F:xylosyltransferase activity"/>
    <property type="evidence" value="ECO:0000318"/>
    <property type="project" value="GO_Central"/>
</dbReference>
<dbReference type="Pfam" id="PF13896">
    <property type="entry name" value="Glyco_transf_49"/>
    <property type="match status" value="1"/>
</dbReference>
<protein>
    <recommendedName>
        <fullName evidence="10">Glycosyltransferase</fullName>
    </recommendedName>
</protein>
<dbReference type="EnsemblMetazoa" id="HelroT107993">
    <property type="protein sequence ID" value="HelroP107993"/>
    <property type="gene ID" value="HelroG107993"/>
</dbReference>
<dbReference type="GO" id="GO:0016020">
    <property type="term" value="C:membrane"/>
    <property type="evidence" value="ECO:0007669"/>
    <property type="project" value="UniProtKB-SubCell"/>
</dbReference>
<evidence type="ECO:0000313" key="7">
    <source>
        <dbReference type="EMBL" id="ESN92597.1"/>
    </source>
</evidence>
<evidence type="ECO:0000256" key="5">
    <source>
        <dbReference type="ARBA" id="ARBA00023136"/>
    </source>
</evidence>
<evidence type="ECO:0000256" key="2">
    <source>
        <dbReference type="ARBA" id="ARBA00022692"/>
    </source>
</evidence>
<reference evidence="8" key="3">
    <citation type="submission" date="2015-06" db="UniProtKB">
        <authorList>
            <consortium name="EnsemblMetazoa"/>
        </authorList>
    </citation>
    <scope>IDENTIFICATION</scope>
</reference>
<evidence type="ECO:0000256" key="4">
    <source>
        <dbReference type="ARBA" id="ARBA00022989"/>
    </source>
</evidence>
<evidence type="ECO:0008006" key="10">
    <source>
        <dbReference type="Google" id="ProtNLM"/>
    </source>
</evidence>
<dbReference type="GO" id="GO:0005794">
    <property type="term" value="C:Golgi apparatus"/>
    <property type="evidence" value="ECO:0000318"/>
    <property type="project" value="GO_Central"/>
</dbReference>
<dbReference type="AlphaFoldDB" id="T1EEE6"/>
<dbReference type="RefSeq" id="XP_009028922.1">
    <property type="nucleotide sequence ID" value="XM_009030674.1"/>
</dbReference>
<evidence type="ECO:0000256" key="6">
    <source>
        <dbReference type="ARBA" id="ARBA00023180"/>
    </source>
</evidence>
<keyword evidence="5" id="KW-0472">Membrane</keyword>
<dbReference type="FunCoup" id="T1EEE6">
    <property type="interactions" value="141"/>
</dbReference>
<reference evidence="7 9" key="2">
    <citation type="journal article" date="2013" name="Nature">
        <title>Insights into bilaterian evolution from three spiralian genomes.</title>
        <authorList>
            <person name="Simakov O."/>
            <person name="Marletaz F."/>
            <person name="Cho S.J."/>
            <person name="Edsinger-Gonzales E."/>
            <person name="Havlak P."/>
            <person name="Hellsten U."/>
            <person name="Kuo D.H."/>
            <person name="Larsson T."/>
            <person name="Lv J."/>
            <person name="Arendt D."/>
            <person name="Savage R."/>
            <person name="Osoegawa K."/>
            <person name="de Jong P."/>
            <person name="Grimwood J."/>
            <person name="Chapman J.A."/>
            <person name="Shapiro H."/>
            <person name="Aerts A."/>
            <person name="Otillar R.P."/>
            <person name="Terry A.Y."/>
            <person name="Boore J.L."/>
            <person name="Grigoriev I.V."/>
            <person name="Lindberg D.R."/>
            <person name="Seaver E.C."/>
            <person name="Weisblat D.A."/>
            <person name="Putnam N.H."/>
            <person name="Rokhsar D.S."/>
        </authorList>
    </citation>
    <scope>NUCLEOTIDE SEQUENCE</scope>
</reference>
<dbReference type="PANTHER" id="PTHR12270:SF25">
    <property type="entry name" value="GLYCOSYLTRANSFERASE-LIKE PROTEIN LARGE"/>
    <property type="match status" value="1"/>
</dbReference>
<accession>T1EEE6</accession>
<dbReference type="EMBL" id="KB097639">
    <property type="protein sequence ID" value="ESN92597.1"/>
    <property type="molecule type" value="Genomic_DNA"/>
</dbReference>
<dbReference type="HOGENOM" id="CLU_019238_3_1_1"/>
<sequence length="277" mass="32122">MALSVSTLDRLSSLERFVEEWPGPLGILLYVSEHDAYHNLDFIIRSSAILSRKDIVRRLDVHLVYKRDGHNPINYMRNVLLNNSFADYNFYIDIDLIPNKGAYRSLQNMIKSNGNSIFLLPAFKSEIYLDEKLFPKNKGELLKLIEKGSVNGIGVKSGWKLGHQPTNYSRWLTATEPYRAVFKDAFEPYVVAPKWLWARFNEDLMERMGDKIAYARLLHGLGFEFWVAPNDFIIHLPHILSAGTKKYGLYPDMYRCGSVLFEKYRTDLNLLFPNVTF</sequence>
<keyword evidence="4" id="KW-1133">Transmembrane helix</keyword>
<dbReference type="GO" id="GO:0035269">
    <property type="term" value="P:protein O-linked glycosylation via mannose"/>
    <property type="evidence" value="ECO:0000318"/>
    <property type="project" value="GO_Central"/>
</dbReference>
<keyword evidence="9" id="KW-1185">Reference proteome</keyword>
<dbReference type="InParanoid" id="T1EEE6"/>
<dbReference type="GeneID" id="20194948"/>
<gene>
    <name evidence="8" type="primary">20194948</name>
    <name evidence="7" type="ORF">HELRODRAFT_107993</name>
</gene>